<dbReference type="Proteomes" id="UP000596276">
    <property type="component" value="Chromosome 3"/>
</dbReference>
<protein>
    <submittedName>
        <fullName evidence="2">Uncharacterized protein</fullName>
    </submittedName>
</protein>
<keyword evidence="3" id="KW-1185">Reference proteome</keyword>
<evidence type="ECO:0000313" key="2">
    <source>
        <dbReference type="EMBL" id="QRD85296.1"/>
    </source>
</evidence>
<evidence type="ECO:0000313" key="3">
    <source>
        <dbReference type="Proteomes" id="UP000596276"/>
    </source>
</evidence>
<keyword evidence="1" id="KW-1133">Transmembrane helix</keyword>
<keyword evidence="1" id="KW-0472">Membrane</keyword>
<accession>A0A7U2MK98</accession>
<dbReference type="EMBL" id="CP044620">
    <property type="protein sequence ID" value="QRD85296.1"/>
    <property type="molecule type" value="Genomic_DNA"/>
</dbReference>
<sequence>MATPSGVPTTLHTIIELLKHPLVPIVSSMVAINISAELVPLITVLVLLGDIVPRGYYYLDASYSYALTGSLPLTLYKL</sequence>
<organism evidence="2 3">
    <name type="scientific">Aspergillus flavus (strain ATCC 200026 / FGSC A1120 / IAM 13836 / NRRL 3357 / JCM 12722 / SRRC 167)</name>
    <dbReference type="NCBI Taxonomy" id="332952"/>
    <lineage>
        <taxon>Eukaryota</taxon>
        <taxon>Fungi</taxon>
        <taxon>Dikarya</taxon>
        <taxon>Ascomycota</taxon>
        <taxon>Pezizomycotina</taxon>
        <taxon>Eurotiomycetes</taxon>
        <taxon>Eurotiomycetidae</taxon>
        <taxon>Eurotiales</taxon>
        <taxon>Aspergillaceae</taxon>
        <taxon>Aspergillus</taxon>
        <taxon>Aspergillus subgen. Circumdati</taxon>
    </lineage>
</organism>
<reference evidence="3" key="1">
    <citation type="journal article" date="2021" name="G3 (Bethesda)">
        <title>Chromosome assembled and annotated genome sequence of Aspergillus flavus NRRL 3357.</title>
        <authorList>
            <person name="Skerker J.M."/>
            <person name="Pianalto K.M."/>
            <person name="Mondo S.J."/>
            <person name="Yang K."/>
            <person name="Arkin A.P."/>
            <person name="Keller N.P."/>
            <person name="Grigoriev I.V."/>
            <person name="Louise Glass N.L."/>
        </authorList>
    </citation>
    <scope>NUCLEOTIDE SEQUENCE [LARGE SCALE GENOMIC DNA]</scope>
    <source>
        <strain evidence="3">ATCC 200026 / FGSC A1120 / IAM 13836 / NRRL 3357 / JCM 12722 / SRRC 167</strain>
    </source>
</reference>
<name>A0A7U2MK98_ASPFN</name>
<dbReference type="AlphaFoldDB" id="A0A7U2MK98"/>
<feature type="transmembrane region" description="Helical" evidence="1">
    <location>
        <begin position="25"/>
        <end position="48"/>
    </location>
</feature>
<gene>
    <name evidence="2" type="ORF">F9C07_4339</name>
</gene>
<proteinExistence type="predicted"/>
<keyword evidence="1" id="KW-0812">Transmembrane</keyword>
<evidence type="ECO:0000256" key="1">
    <source>
        <dbReference type="SAM" id="Phobius"/>
    </source>
</evidence>
<dbReference type="VEuPathDB" id="FungiDB:F9C07_4339"/>